<dbReference type="EMBL" id="KB932956">
    <property type="protein sequence ID" value="EOO01843.1"/>
    <property type="molecule type" value="Genomic_DNA"/>
</dbReference>
<dbReference type="GO" id="GO:0046872">
    <property type="term" value="F:metal ion binding"/>
    <property type="evidence" value="ECO:0007669"/>
    <property type="project" value="UniProtKB-KW"/>
</dbReference>
<protein>
    <submittedName>
        <fullName evidence="7">Putative c6 transcription factor protein</fullName>
    </submittedName>
</protein>
<dbReference type="PANTHER" id="PTHR47660">
    <property type="entry name" value="TRANSCRIPTION FACTOR WITH C2H2 AND ZN(2)-CYS(6) DNA BINDING DOMAIN (EUROFUNG)-RELATED-RELATED"/>
    <property type="match status" value="1"/>
</dbReference>
<evidence type="ECO:0000256" key="1">
    <source>
        <dbReference type="ARBA" id="ARBA00022723"/>
    </source>
</evidence>
<organism evidence="7 8">
    <name type="scientific">Phaeoacremonium minimum (strain UCR-PA7)</name>
    <name type="common">Esca disease fungus</name>
    <name type="synonym">Togninia minima</name>
    <dbReference type="NCBI Taxonomy" id="1286976"/>
    <lineage>
        <taxon>Eukaryota</taxon>
        <taxon>Fungi</taxon>
        <taxon>Dikarya</taxon>
        <taxon>Ascomycota</taxon>
        <taxon>Pezizomycotina</taxon>
        <taxon>Sordariomycetes</taxon>
        <taxon>Sordariomycetidae</taxon>
        <taxon>Togniniales</taxon>
        <taxon>Togniniaceae</taxon>
        <taxon>Phaeoacremonium</taxon>
    </lineage>
</organism>
<evidence type="ECO:0000313" key="8">
    <source>
        <dbReference type="Proteomes" id="UP000014074"/>
    </source>
</evidence>
<keyword evidence="2" id="KW-0862">Zinc</keyword>
<evidence type="ECO:0000256" key="3">
    <source>
        <dbReference type="ARBA" id="ARBA00023015"/>
    </source>
</evidence>
<dbReference type="Proteomes" id="UP000014074">
    <property type="component" value="Unassembled WGS sequence"/>
</dbReference>
<feature type="compositionally biased region" description="Polar residues" evidence="6">
    <location>
        <begin position="1"/>
        <end position="10"/>
    </location>
</feature>
<keyword evidence="5" id="KW-0539">Nucleus</keyword>
<name>R8BR62_PHAM7</name>
<keyword evidence="1" id="KW-0479">Metal-binding</keyword>
<evidence type="ECO:0000256" key="4">
    <source>
        <dbReference type="ARBA" id="ARBA00023163"/>
    </source>
</evidence>
<feature type="region of interest" description="Disordered" evidence="6">
    <location>
        <begin position="1"/>
        <end position="33"/>
    </location>
</feature>
<evidence type="ECO:0000256" key="2">
    <source>
        <dbReference type="ARBA" id="ARBA00022833"/>
    </source>
</evidence>
<reference evidence="8" key="1">
    <citation type="journal article" date="2013" name="Genome Announc.">
        <title>Draft genome sequence of the ascomycete Phaeoacremonium aleophilum strain UCR-PA7, a causal agent of the esca disease complex in grapevines.</title>
        <authorList>
            <person name="Blanco-Ulate B."/>
            <person name="Rolshausen P."/>
            <person name="Cantu D."/>
        </authorList>
    </citation>
    <scope>NUCLEOTIDE SEQUENCE [LARGE SCALE GENOMIC DNA]</scope>
    <source>
        <strain evidence="8">UCR-PA7</strain>
    </source>
</reference>
<keyword evidence="4" id="KW-0804">Transcription</keyword>
<dbReference type="AlphaFoldDB" id="R8BR62"/>
<evidence type="ECO:0000256" key="6">
    <source>
        <dbReference type="SAM" id="MobiDB-lite"/>
    </source>
</evidence>
<keyword evidence="8" id="KW-1185">Reference proteome</keyword>
<evidence type="ECO:0000256" key="5">
    <source>
        <dbReference type="ARBA" id="ARBA00023242"/>
    </source>
</evidence>
<dbReference type="GeneID" id="19322915"/>
<keyword evidence="3" id="KW-0805">Transcription regulation</keyword>
<dbReference type="RefSeq" id="XP_007913414.1">
    <property type="nucleotide sequence ID" value="XM_007915223.1"/>
</dbReference>
<gene>
    <name evidence="7" type="ORF">UCRPA7_2645</name>
</gene>
<dbReference type="OrthoDB" id="40579at2759"/>
<dbReference type="HOGENOM" id="CLU_1042760_0_0_1"/>
<dbReference type="KEGG" id="tmn:UCRPA7_2645"/>
<dbReference type="PANTHER" id="PTHR47660:SF2">
    <property type="entry name" value="TRANSCRIPTION FACTOR WITH C2H2 AND ZN(2)-CYS(6) DNA BINDING DOMAIN (EUROFUNG)"/>
    <property type="match status" value="1"/>
</dbReference>
<accession>R8BR62</accession>
<sequence length="267" mass="28861">MRAGTPSISVMATEAPDLTPQFSPPPPPSDGLTGFSDETFRAMSYADWDLNLVQNDFNFGGDNDFERTNFLSPPPDLFGFDKNVEISPAALPSPLSISPVVDEEKSLVVIDAFRKATGRWVPAAAGDLQAEEEKNLSATHGTDITTDQSDRWDSGLLPDGFPLAARDRLLAMMASACQPLEVPRVAAAFPSCDGLGRLVRSFLAWHMSQEDTWIHVPTFSVNDVKVELLAAIVAAGAVRSPSRAVQKFGLAVHEILQIQLRNMVAAP</sequence>
<evidence type="ECO:0000313" key="7">
    <source>
        <dbReference type="EMBL" id="EOO01843.1"/>
    </source>
</evidence>
<proteinExistence type="predicted"/>